<reference evidence="2 4" key="1">
    <citation type="submission" date="2015-03" db="EMBL/GenBank/DDBJ databases">
        <title>Genome assembly of Sandaracinus amylolyticus DSM 53668.</title>
        <authorList>
            <person name="Sharma G."/>
            <person name="Subramanian S."/>
        </authorList>
    </citation>
    <scope>NUCLEOTIDE SEQUENCE [LARGE SCALE GENOMIC DNA]</scope>
    <source>
        <strain evidence="2 4">DSM 53668</strain>
    </source>
</reference>
<dbReference type="Proteomes" id="UP000034883">
    <property type="component" value="Chromosome"/>
</dbReference>
<dbReference type="EMBL" id="CP011125">
    <property type="protein sequence ID" value="AKF02861.1"/>
    <property type="molecule type" value="Genomic_DNA"/>
</dbReference>
<name>A0A0F6VYI5_9BACT</name>
<gene>
    <name evidence="2" type="ORF">DB32_000009</name>
    <name evidence="3" type="ORF">DB32_008957</name>
</gene>
<protein>
    <recommendedName>
        <fullName evidence="1">Transposase IS701-like DDE domain-containing protein</fullName>
    </recommendedName>
</protein>
<dbReference type="InterPro" id="IPR038721">
    <property type="entry name" value="IS701-like_DDE_dom"/>
</dbReference>
<organism evidence="2 4">
    <name type="scientific">Sandaracinus amylolyticus</name>
    <dbReference type="NCBI Taxonomy" id="927083"/>
    <lineage>
        <taxon>Bacteria</taxon>
        <taxon>Pseudomonadati</taxon>
        <taxon>Myxococcota</taxon>
        <taxon>Polyangia</taxon>
        <taxon>Polyangiales</taxon>
        <taxon>Sandaracinaceae</taxon>
        <taxon>Sandaracinus</taxon>
    </lineage>
</organism>
<dbReference type="InterPro" id="IPR012337">
    <property type="entry name" value="RNaseH-like_sf"/>
</dbReference>
<dbReference type="SUPFAM" id="SSF53098">
    <property type="entry name" value="Ribonuclease H-like"/>
    <property type="match status" value="1"/>
</dbReference>
<evidence type="ECO:0000313" key="4">
    <source>
        <dbReference type="Proteomes" id="UP000034883"/>
    </source>
</evidence>
<dbReference type="KEGG" id="samy:DB32_008957"/>
<dbReference type="Pfam" id="PF13546">
    <property type="entry name" value="DDE_5"/>
    <property type="match status" value="1"/>
</dbReference>
<dbReference type="KEGG" id="samy:DB32_000009"/>
<proteinExistence type="predicted"/>
<feature type="domain" description="Transposase IS701-like DDE" evidence="1">
    <location>
        <begin position="2"/>
        <end position="210"/>
    </location>
</feature>
<evidence type="ECO:0000313" key="3">
    <source>
        <dbReference type="EMBL" id="AKF11808.1"/>
    </source>
</evidence>
<sequence length="374" mass="42689">MFAEAAWDVDEVGTELLKWIVRTCATRRSLQLAIDDTVVRKKGPMVFGLGTYLDPVRSSRRVRNFVFGHLWVVLVAIVEVPFSKRRWAVPIFFRLYRQERDCTRTNDPYAKRTSLARELIDLAARVAPELTMHVSADAAYCCETVLRGLPKNVVVYGTLRDNAVLTAAPIARRGCTGRPRVRGERMPTPAQLAADPSRWRSTRAALYGRTRALAFKQMDAQWYQGRGPELMRVVVVRLSAGKLKHRVYFCTDPTRTPADIVERYTARWQIEVCFRDLKQHLGFGASPAWSRRAVERVTPFAGFVYSIVVMWARLSLRRPERAPQIRRPWYRDKVGLSFADLLHIARTDLLDPAARTQLARNSPVSDRSRSFAAA</sequence>
<evidence type="ECO:0000259" key="1">
    <source>
        <dbReference type="Pfam" id="PF13546"/>
    </source>
</evidence>
<keyword evidence="4" id="KW-1185">Reference proteome</keyword>
<dbReference type="EMBL" id="CP011125">
    <property type="protein sequence ID" value="AKF11808.1"/>
    <property type="molecule type" value="Genomic_DNA"/>
</dbReference>
<dbReference type="AlphaFoldDB" id="A0A0F6VYI5"/>
<evidence type="ECO:0000313" key="2">
    <source>
        <dbReference type="EMBL" id="AKF02861.1"/>
    </source>
</evidence>
<accession>A0A0F6VYI5</accession>
<dbReference type="STRING" id="927083.DB32_000009"/>